<dbReference type="InterPro" id="IPR043739">
    <property type="entry name" value="DUF5684"/>
</dbReference>
<evidence type="ECO:0000256" key="4">
    <source>
        <dbReference type="ARBA" id="ARBA00019232"/>
    </source>
</evidence>
<organism evidence="10 11">
    <name type="scientific">Neolewinella aurantiaca</name>
    <dbReference type="NCBI Taxonomy" id="2602767"/>
    <lineage>
        <taxon>Bacteria</taxon>
        <taxon>Pseudomonadati</taxon>
        <taxon>Bacteroidota</taxon>
        <taxon>Saprospiria</taxon>
        <taxon>Saprospirales</taxon>
        <taxon>Lewinellaceae</taxon>
        <taxon>Neolewinella</taxon>
    </lineage>
</organism>
<dbReference type="InterPro" id="IPR019757">
    <property type="entry name" value="Pept_S26A_signal_pept_1_Lys-AS"/>
</dbReference>
<keyword evidence="8" id="KW-1133">Transmembrane helix</keyword>
<dbReference type="PROSITE" id="PS00760">
    <property type="entry name" value="SPASE_I_2"/>
    <property type="match status" value="1"/>
</dbReference>
<keyword evidence="8" id="KW-0812">Transmembrane</keyword>
<dbReference type="Gene3D" id="2.10.109.10">
    <property type="entry name" value="Umud Fragment, subunit A"/>
    <property type="match status" value="2"/>
</dbReference>
<dbReference type="InterPro" id="IPR019758">
    <property type="entry name" value="Pept_S26A_signal_pept_1_CS"/>
</dbReference>
<keyword evidence="11" id="KW-1185">Reference proteome</keyword>
<dbReference type="PANTHER" id="PTHR43390">
    <property type="entry name" value="SIGNAL PEPTIDASE I"/>
    <property type="match status" value="1"/>
</dbReference>
<evidence type="ECO:0000256" key="8">
    <source>
        <dbReference type="SAM" id="Phobius"/>
    </source>
</evidence>
<dbReference type="InterPro" id="IPR000223">
    <property type="entry name" value="Pept_S26A_signal_pept_1"/>
</dbReference>
<evidence type="ECO:0000313" key="10">
    <source>
        <dbReference type="EMBL" id="TXF91812.1"/>
    </source>
</evidence>
<dbReference type="InterPro" id="IPR019533">
    <property type="entry name" value="Peptidase_S26"/>
</dbReference>
<dbReference type="GO" id="GO:0016020">
    <property type="term" value="C:membrane"/>
    <property type="evidence" value="ECO:0007669"/>
    <property type="project" value="InterPro"/>
</dbReference>
<dbReference type="GO" id="GO:0009003">
    <property type="term" value="F:signal peptidase activity"/>
    <property type="evidence" value="ECO:0007669"/>
    <property type="project" value="UniProtKB-EC"/>
</dbReference>
<dbReference type="PRINTS" id="PR00727">
    <property type="entry name" value="LEADERPTASE"/>
</dbReference>
<feature type="active site" evidence="7">
    <location>
        <position position="305"/>
    </location>
</feature>
<accession>A0A5C7G1J5</accession>
<reference evidence="10 11" key="1">
    <citation type="submission" date="2019-08" db="EMBL/GenBank/DDBJ databases">
        <title>Lewinella sp. strain SSH13 Genome sequencing and assembly.</title>
        <authorList>
            <person name="Kim I."/>
        </authorList>
    </citation>
    <scope>NUCLEOTIDE SEQUENCE [LARGE SCALE GENOMIC DNA]</scope>
    <source>
        <strain evidence="10 11">SSH13</strain>
    </source>
</reference>
<dbReference type="GO" id="GO:0006465">
    <property type="term" value="P:signal peptide processing"/>
    <property type="evidence" value="ECO:0007669"/>
    <property type="project" value="InterPro"/>
</dbReference>
<evidence type="ECO:0000256" key="6">
    <source>
        <dbReference type="ARBA" id="ARBA00029906"/>
    </source>
</evidence>
<name>A0A5C7G1J5_9BACT</name>
<evidence type="ECO:0000256" key="5">
    <source>
        <dbReference type="ARBA" id="ARBA00022801"/>
    </source>
</evidence>
<comment type="similarity">
    <text evidence="2">Belongs to the peptidase S26 family.</text>
</comment>
<feature type="active site" evidence="7">
    <location>
        <position position="181"/>
    </location>
</feature>
<evidence type="ECO:0000313" key="11">
    <source>
        <dbReference type="Proteomes" id="UP000321907"/>
    </source>
</evidence>
<dbReference type="InterPro" id="IPR036286">
    <property type="entry name" value="LexA/Signal_pep-like_sf"/>
</dbReference>
<dbReference type="SUPFAM" id="SSF51306">
    <property type="entry name" value="LexA/Signal peptidase"/>
    <property type="match status" value="1"/>
</dbReference>
<keyword evidence="5" id="KW-0378">Hydrolase</keyword>
<dbReference type="PROSITE" id="PS00761">
    <property type="entry name" value="SPASE_I_3"/>
    <property type="match status" value="1"/>
</dbReference>
<dbReference type="EC" id="3.4.21.89" evidence="3"/>
<feature type="domain" description="Peptidase S26" evidence="9">
    <location>
        <begin position="151"/>
        <end position="333"/>
    </location>
</feature>
<keyword evidence="8" id="KW-0472">Membrane</keyword>
<dbReference type="GO" id="GO:0004252">
    <property type="term" value="F:serine-type endopeptidase activity"/>
    <property type="evidence" value="ECO:0007669"/>
    <property type="project" value="InterPro"/>
</dbReference>
<dbReference type="CDD" id="cd06530">
    <property type="entry name" value="S26_SPase_I"/>
    <property type="match status" value="2"/>
</dbReference>
<comment type="caution">
    <text evidence="10">The sequence shown here is derived from an EMBL/GenBank/DDBJ whole genome shotgun (WGS) entry which is preliminary data.</text>
</comment>
<evidence type="ECO:0000259" key="9">
    <source>
        <dbReference type="Pfam" id="PF10502"/>
    </source>
</evidence>
<feature type="transmembrane region" description="Helical" evidence="8">
    <location>
        <begin position="52"/>
        <end position="72"/>
    </location>
</feature>
<dbReference type="Proteomes" id="UP000321907">
    <property type="component" value="Unassembled WGS sequence"/>
</dbReference>
<gene>
    <name evidence="10" type="ORF">FUA23_01100</name>
</gene>
<dbReference type="EMBL" id="VOXD01000001">
    <property type="protein sequence ID" value="TXF91812.1"/>
    <property type="molecule type" value="Genomic_DNA"/>
</dbReference>
<evidence type="ECO:0000256" key="3">
    <source>
        <dbReference type="ARBA" id="ARBA00013208"/>
    </source>
</evidence>
<sequence length="538" mass="61670">MTWLTWVLLLGYIGLSAALYKLFPKAGKPANQALIPVKNMMVVAELVGRKPWHALLLLIPYFNVFIFAGLMVDLCRSFGRFNFGEHVLSVIVSWGYFGWLGKQDDVKYEGPILVKERAFRKELAVAEKTRDKREINRVYGRYRDFEKPFYREWAEAAIFAIFAAAMIRLLLIESYIIPTPSMEGNLNVGDFLFVSKIHYGLRLPETILMIPLAHNRAPFTGGESYIEGAELPYRRLPALEAIDRYDPVVFNVPAGDSVYITPGRNHYPFELRAGGMIPQQTERAIANGYYKLTTRPRDKRDHYVKRAVGLPGERLEIRDRQVIINGEAVPDPENVQFSYIVSPAPTAISDEWSDWGISAEDYYQDREGNMVFFLNQDQIDKMKAENPAISITHTDKSAEGGIRMYPHDTKYYGNWSVDNYGPVTIPAKGMTIKLDDATHRLYWRAIRVYDENPSYEAKGGKFYLDGKEITEYTFQQDYYWMMGDNRHNSEDSRIWGFVPEDHILGKPLFVWFSIKEGSLANGVNWHRIGRSGSAQGGR</sequence>
<evidence type="ECO:0000256" key="7">
    <source>
        <dbReference type="PIRSR" id="PIRSR600223-1"/>
    </source>
</evidence>
<evidence type="ECO:0000256" key="2">
    <source>
        <dbReference type="ARBA" id="ARBA00009370"/>
    </source>
</evidence>
<dbReference type="AlphaFoldDB" id="A0A5C7G1J5"/>
<feature type="domain" description="Peptidase S26" evidence="9">
    <location>
        <begin position="474"/>
        <end position="512"/>
    </location>
</feature>
<dbReference type="OrthoDB" id="9802919at2"/>
<protein>
    <recommendedName>
        <fullName evidence="4">Signal peptidase I</fullName>
        <ecNumber evidence="3">3.4.21.89</ecNumber>
    </recommendedName>
    <alternativeName>
        <fullName evidence="6">Leader peptidase I</fullName>
    </alternativeName>
</protein>
<dbReference type="PANTHER" id="PTHR43390:SF1">
    <property type="entry name" value="CHLOROPLAST PROCESSING PEPTIDASE"/>
    <property type="match status" value="1"/>
</dbReference>
<dbReference type="Pfam" id="PF18936">
    <property type="entry name" value="DUF5684"/>
    <property type="match status" value="1"/>
</dbReference>
<dbReference type="Pfam" id="PF10502">
    <property type="entry name" value="Peptidase_S26"/>
    <property type="match status" value="2"/>
</dbReference>
<proteinExistence type="inferred from homology"/>
<evidence type="ECO:0000256" key="1">
    <source>
        <dbReference type="ARBA" id="ARBA00000677"/>
    </source>
</evidence>
<dbReference type="RefSeq" id="WP_147928853.1">
    <property type="nucleotide sequence ID" value="NZ_VOXD01000001.1"/>
</dbReference>
<comment type="catalytic activity">
    <reaction evidence="1">
        <text>Cleavage of hydrophobic, N-terminal signal or leader sequences from secreted and periplasmic proteins.</text>
        <dbReference type="EC" id="3.4.21.89"/>
    </reaction>
</comment>